<dbReference type="EMBL" id="HBIR01051137">
    <property type="protein sequence ID" value="CAE0586756.1"/>
    <property type="molecule type" value="Transcribed_RNA"/>
</dbReference>
<name>A0A7S3TKS2_EMIHU</name>
<evidence type="ECO:0000313" key="1">
    <source>
        <dbReference type="EMBL" id="CAE0586756.1"/>
    </source>
</evidence>
<reference evidence="1" key="1">
    <citation type="submission" date="2021-01" db="EMBL/GenBank/DDBJ databases">
        <authorList>
            <person name="Corre E."/>
            <person name="Pelletier E."/>
            <person name="Niang G."/>
            <person name="Scheremetjew M."/>
            <person name="Finn R."/>
            <person name="Kale V."/>
            <person name="Holt S."/>
            <person name="Cochrane G."/>
            <person name="Meng A."/>
            <person name="Brown T."/>
            <person name="Cohen L."/>
        </authorList>
    </citation>
    <scope>NUCLEOTIDE SEQUENCE</scope>
    <source>
        <strain evidence="1">379</strain>
    </source>
</reference>
<protein>
    <submittedName>
        <fullName evidence="1">Uncharacterized protein</fullName>
    </submittedName>
</protein>
<sequence length="225" mass="24101">MFVCARRRPPYSTGHAPRATRALVEPSWHVLSPGCRAVCIQTSRRRGRRVVRRVEEFDLSQAVGVGGLTAAAGIAIRSASCQQPRVAALVGAAAAIGLCAVARRRHRPSDLRSSCSSCSSCCQSSALTHLTRRTRIVRRAKQDTCSCKQCENLVAPLSGGAALEEAAAWEAKQMEAARHAKELLLAEVERLSAARAKGKKGKKKKKNVGVGDTGAARLNEEMLCS</sequence>
<proteinExistence type="predicted"/>
<organism evidence="1">
    <name type="scientific">Emiliania huxleyi</name>
    <name type="common">Coccolithophore</name>
    <name type="synonym">Pontosphaera huxleyi</name>
    <dbReference type="NCBI Taxonomy" id="2903"/>
    <lineage>
        <taxon>Eukaryota</taxon>
        <taxon>Haptista</taxon>
        <taxon>Haptophyta</taxon>
        <taxon>Prymnesiophyceae</taxon>
        <taxon>Isochrysidales</taxon>
        <taxon>Noelaerhabdaceae</taxon>
        <taxon>Emiliania</taxon>
    </lineage>
</organism>
<accession>A0A7S3TKS2</accession>
<gene>
    <name evidence="1" type="ORF">EHUX00137_LOCUS39905</name>
</gene>
<dbReference type="AlphaFoldDB" id="A0A7S3TKS2"/>